<dbReference type="CDD" id="cd06222">
    <property type="entry name" value="RNase_H_like"/>
    <property type="match status" value="1"/>
</dbReference>
<dbReference type="InParanoid" id="A0A200Q5L7"/>
<dbReference type="Gene3D" id="3.60.10.10">
    <property type="entry name" value="Endonuclease/exonuclease/phosphatase"/>
    <property type="match status" value="1"/>
</dbReference>
<name>A0A200Q5L7_MACCD</name>
<proteinExistence type="predicted"/>
<sequence>MEDFGSVAIREVLNVEEIPGNEQEPKGKNKRSRKKKQGEVITLEPSTGEPSKENNPVESDRVEEELVTNKEDEQNFVVEGGIVDCANNPFSLLATMEEPQQEQQISDRGEVPGVEPDPDMRPQVTQKPATPTEKTQDVLDHIRVSEILAALPPPKHPIGGEKKTLTWAEEVEQENDDIHIPKLNCHPGETSLKLASRKPTLSASYLIELSTTTPKLRMKKAARAANVLYWNIRGISKSKAKKRLRKLVRSQSPDLLWISEPMIHFSSSFCARLRLRYMNIDAIHNSVDPKKGNIWLMWKATLPWPTIVSSNSQAITVDVGNSLITGVHANVLTINRRDLWDNLRSISLLNKPWLVVGDFNAVLRMDEKKGGLPPKSIAMSDFWDCVHDCNLIECHATGVKYTWCNNQVGLKRILCKLDRAFYNSSWSDHYGNWTIRALTRSKSDHSPLVGSTTSIPKPLNAPFWFQKMWISHPNFMDMVQHNWEVPISAGNEATRFAYKLKRLKDHLKWWNVNIFGDITTKLRDLEGVVTQAMHDSDTDPSNLAKLSHLVTSQRTLDMVSNQYDTFLSQKAKVKWINAGDRNSKYLHSSIKIRQTQNQILRIIDDDGQTWTTQPDIKANIVKHYDLKFKEVPTQINTSLLELSSGQCVNQNKSKLFLGGMPPPQKQFICNLFGMPECSFPDSYLGVPIFPGRVKKAQVWHVVDRLQETLAGWKGSLLSFQARLCLIKSVLFSIPIYNMAIYKWPKSVINSCERIMRNFLWSGDPAKAKLITKAWHKICCPKDEGGLGLVRLETLNRALLSKLMWGIYSSKNSWAKFLLAKFRYKKGGWITYYKQSSIWGGLQWAISSMEGNLGWIIGDGKSISIWLDTWCSLEPISNMVTIDGNLFDLGEKVSDLIVNGLWVIPSDVANILGNAGINIEDLPTPSMGDDNLVWKRSLDGRYSVSNGIELFRDKFPKHSWSKLIWRKCIHPKRSAIAWKILSRCCATDSRTQGRGISLVSRCVLCLGNIEDDDHLFWNCTFTTDIWDWILDIFQFSWQHGPISLNRLAERANGRSAAIKDLWAAAITNVLTEIWLHRNSCIFDDKPASRQRVKYKILSNFYECSILLNSMMHNSLDDLLIFRALKITLKPTISIMAYPCYWIPPAYGQLKLGCDGCSRGNPGHGGAGIVLRDHTSNTIGALAVGLGICTNFVAEVLAIILGLEWAKEMGWSDIWITSDSQAAIHCFNDNKIPWFVLSRWNFIKNGLRTTFSFVYRETNFAADTMSKRGAALALGAKECFDHRPNFLAVENPECCYFRFC</sequence>
<dbReference type="SUPFAM" id="SSF56219">
    <property type="entry name" value="DNase I-like"/>
    <property type="match status" value="1"/>
</dbReference>
<gene>
    <name evidence="3" type="ORF">BVC80_1419g3</name>
</gene>
<feature type="compositionally biased region" description="Polar residues" evidence="1">
    <location>
        <begin position="44"/>
        <end position="57"/>
    </location>
</feature>
<dbReference type="PROSITE" id="PS50879">
    <property type="entry name" value="RNASE_H_1"/>
    <property type="match status" value="1"/>
</dbReference>
<evidence type="ECO:0000313" key="4">
    <source>
        <dbReference type="Proteomes" id="UP000195402"/>
    </source>
</evidence>
<evidence type="ECO:0000313" key="3">
    <source>
        <dbReference type="EMBL" id="OVA05732.1"/>
    </source>
</evidence>
<evidence type="ECO:0000259" key="2">
    <source>
        <dbReference type="PROSITE" id="PS50879"/>
    </source>
</evidence>
<reference evidence="3 4" key="1">
    <citation type="journal article" date="2017" name="Mol. Plant">
        <title>The Genome of Medicinal Plant Macleaya cordata Provides New Insights into Benzylisoquinoline Alkaloids Metabolism.</title>
        <authorList>
            <person name="Liu X."/>
            <person name="Liu Y."/>
            <person name="Huang P."/>
            <person name="Ma Y."/>
            <person name="Qing Z."/>
            <person name="Tang Q."/>
            <person name="Cao H."/>
            <person name="Cheng P."/>
            <person name="Zheng Y."/>
            <person name="Yuan Z."/>
            <person name="Zhou Y."/>
            <person name="Liu J."/>
            <person name="Tang Z."/>
            <person name="Zhuo Y."/>
            <person name="Zhang Y."/>
            <person name="Yu L."/>
            <person name="Huang J."/>
            <person name="Yang P."/>
            <person name="Peng Q."/>
            <person name="Zhang J."/>
            <person name="Jiang W."/>
            <person name="Zhang Z."/>
            <person name="Lin K."/>
            <person name="Ro D.K."/>
            <person name="Chen X."/>
            <person name="Xiong X."/>
            <person name="Shang Y."/>
            <person name="Huang S."/>
            <person name="Zeng J."/>
        </authorList>
    </citation>
    <scope>NUCLEOTIDE SEQUENCE [LARGE SCALE GENOMIC DNA]</scope>
    <source>
        <strain evidence="4">cv. BLH2017</strain>
        <tissue evidence="3">Root</tissue>
    </source>
</reference>
<dbReference type="PANTHER" id="PTHR33116:SF80">
    <property type="entry name" value="REVERSE TRANSCRIPTASE ZINC-BINDING DOMAIN-CONTAINING PROTEIN"/>
    <property type="match status" value="1"/>
</dbReference>
<accession>A0A200Q5L7</accession>
<dbReference type="OMA" id="AVENPEC"/>
<dbReference type="InterPro" id="IPR002156">
    <property type="entry name" value="RNaseH_domain"/>
</dbReference>
<dbReference type="GO" id="GO:0004523">
    <property type="term" value="F:RNA-DNA hybrid ribonuclease activity"/>
    <property type="evidence" value="ECO:0007669"/>
    <property type="project" value="InterPro"/>
</dbReference>
<dbReference type="Pfam" id="PF03372">
    <property type="entry name" value="Exo_endo_phos"/>
    <property type="match status" value="1"/>
</dbReference>
<dbReference type="InterPro" id="IPR005135">
    <property type="entry name" value="Endo/exonuclease/phosphatase"/>
</dbReference>
<dbReference type="PANTHER" id="PTHR33116">
    <property type="entry name" value="REVERSE TRANSCRIPTASE ZINC-BINDING DOMAIN-CONTAINING PROTEIN-RELATED-RELATED"/>
    <property type="match status" value="1"/>
</dbReference>
<dbReference type="OrthoDB" id="428918at2759"/>
<protein>
    <submittedName>
        <fullName evidence="3">Ribonuclease H domain</fullName>
    </submittedName>
</protein>
<feature type="domain" description="RNase H type-1" evidence="2">
    <location>
        <begin position="1144"/>
        <end position="1276"/>
    </location>
</feature>
<dbReference type="STRING" id="56857.A0A200Q5L7"/>
<dbReference type="InterPro" id="IPR026960">
    <property type="entry name" value="RVT-Znf"/>
</dbReference>
<dbReference type="Pfam" id="PF13456">
    <property type="entry name" value="RVT_3"/>
    <property type="match status" value="1"/>
</dbReference>
<feature type="compositionally biased region" description="Polar residues" evidence="1">
    <location>
        <begin position="123"/>
        <end position="133"/>
    </location>
</feature>
<dbReference type="GO" id="GO:0003676">
    <property type="term" value="F:nucleic acid binding"/>
    <property type="evidence" value="ECO:0007669"/>
    <property type="project" value="InterPro"/>
</dbReference>
<dbReference type="InterPro" id="IPR036691">
    <property type="entry name" value="Endo/exonu/phosph_ase_sf"/>
</dbReference>
<dbReference type="InterPro" id="IPR012337">
    <property type="entry name" value="RNaseH-like_sf"/>
</dbReference>
<dbReference type="EMBL" id="MVGT01003015">
    <property type="protein sequence ID" value="OVA05732.1"/>
    <property type="molecule type" value="Genomic_DNA"/>
</dbReference>
<dbReference type="InterPro" id="IPR044730">
    <property type="entry name" value="RNase_H-like_dom_plant"/>
</dbReference>
<dbReference type="Proteomes" id="UP000195402">
    <property type="component" value="Unassembled WGS sequence"/>
</dbReference>
<comment type="caution">
    <text evidence="3">The sequence shown here is derived from an EMBL/GenBank/DDBJ whole genome shotgun (WGS) entry which is preliminary data.</text>
</comment>
<dbReference type="Pfam" id="PF13966">
    <property type="entry name" value="zf-RVT"/>
    <property type="match status" value="1"/>
</dbReference>
<organism evidence="3 4">
    <name type="scientific">Macleaya cordata</name>
    <name type="common">Five-seeded plume-poppy</name>
    <name type="synonym">Bocconia cordata</name>
    <dbReference type="NCBI Taxonomy" id="56857"/>
    <lineage>
        <taxon>Eukaryota</taxon>
        <taxon>Viridiplantae</taxon>
        <taxon>Streptophyta</taxon>
        <taxon>Embryophyta</taxon>
        <taxon>Tracheophyta</taxon>
        <taxon>Spermatophyta</taxon>
        <taxon>Magnoliopsida</taxon>
        <taxon>Ranunculales</taxon>
        <taxon>Papaveraceae</taxon>
        <taxon>Papaveroideae</taxon>
        <taxon>Macleaya</taxon>
    </lineage>
</organism>
<feature type="region of interest" description="Disordered" evidence="1">
    <location>
        <begin position="16"/>
        <end position="73"/>
    </location>
</feature>
<dbReference type="SUPFAM" id="SSF53098">
    <property type="entry name" value="Ribonuclease H-like"/>
    <property type="match status" value="1"/>
</dbReference>
<dbReference type="Gene3D" id="3.30.420.10">
    <property type="entry name" value="Ribonuclease H-like superfamily/Ribonuclease H"/>
    <property type="match status" value="1"/>
</dbReference>
<feature type="region of interest" description="Disordered" evidence="1">
    <location>
        <begin position="97"/>
        <end position="135"/>
    </location>
</feature>
<evidence type="ECO:0000256" key="1">
    <source>
        <dbReference type="SAM" id="MobiDB-lite"/>
    </source>
</evidence>
<keyword evidence="4" id="KW-1185">Reference proteome</keyword>
<dbReference type="InterPro" id="IPR036397">
    <property type="entry name" value="RNaseH_sf"/>
</dbReference>